<comment type="caution">
    <text evidence="7">The sequence shown here is derived from an EMBL/GenBank/DDBJ whole genome shotgun (WGS) entry which is preliminary data.</text>
</comment>
<dbReference type="InterPro" id="IPR010729">
    <property type="entry name" value="Ribosomal_uL29_mit"/>
</dbReference>
<keyword evidence="4" id="KW-0496">Mitochondrion</keyword>
<keyword evidence="3" id="KW-0689">Ribosomal protein</keyword>
<gene>
    <name evidence="7" type="ORF">CDCA_CDCA13G3671</name>
</gene>
<keyword evidence="5" id="KW-0687">Ribonucleoprotein</keyword>
<comment type="subcellular location">
    <subcellularLocation>
        <location evidence="1">Mitochondrion</location>
    </subcellularLocation>
</comment>
<dbReference type="AlphaFoldDB" id="A0AAV9IZT3"/>
<evidence type="ECO:0000313" key="8">
    <source>
        <dbReference type="Proteomes" id="UP001301350"/>
    </source>
</evidence>
<evidence type="ECO:0000256" key="6">
    <source>
        <dbReference type="ARBA" id="ARBA00035289"/>
    </source>
</evidence>
<dbReference type="GO" id="GO:0003735">
    <property type="term" value="F:structural constituent of ribosome"/>
    <property type="evidence" value="ECO:0007669"/>
    <property type="project" value="InterPro"/>
</dbReference>
<dbReference type="InterPro" id="IPR038340">
    <property type="entry name" value="MRP-L47_sf"/>
</dbReference>
<dbReference type="PANTHER" id="PTHR21183:SF18">
    <property type="entry name" value="LARGE RIBOSOMAL SUBUNIT PROTEIN UL29M"/>
    <property type="match status" value="1"/>
</dbReference>
<evidence type="ECO:0000256" key="2">
    <source>
        <dbReference type="ARBA" id="ARBA00009254"/>
    </source>
</evidence>
<organism evidence="7 8">
    <name type="scientific">Cyanidium caldarium</name>
    <name type="common">Red alga</name>
    <dbReference type="NCBI Taxonomy" id="2771"/>
    <lineage>
        <taxon>Eukaryota</taxon>
        <taxon>Rhodophyta</taxon>
        <taxon>Bangiophyceae</taxon>
        <taxon>Cyanidiales</taxon>
        <taxon>Cyanidiaceae</taxon>
        <taxon>Cyanidium</taxon>
    </lineage>
</organism>
<dbReference type="SUPFAM" id="SSF46561">
    <property type="entry name" value="Ribosomal protein L29 (L29p)"/>
    <property type="match status" value="1"/>
</dbReference>
<name>A0AAV9IZT3_CYACA</name>
<sequence>MALAVRPGCLWRKARSILWNGGGAARAISASSSGGQRSGSPLAAIISSRPTGSARFPSMRRAFSGESDPPSKTLLHSFAVSTFGGPAAAVEAVGKGLRPSTNARPWKASELREKSFDDLQRLWVVMLRARNALHSERDFCRSNNVHWAGSSDLWKLKKSMARLKTVVGERTRARAHARAARKMAATTPAEASVK</sequence>
<keyword evidence="8" id="KW-1185">Reference proteome</keyword>
<evidence type="ECO:0000256" key="4">
    <source>
        <dbReference type="ARBA" id="ARBA00023128"/>
    </source>
</evidence>
<reference evidence="7 8" key="1">
    <citation type="submission" date="2022-07" db="EMBL/GenBank/DDBJ databases">
        <title>Genome-wide signatures of adaptation to extreme environments.</title>
        <authorList>
            <person name="Cho C.H."/>
            <person name="Yoon H.S."/>
        </authorList>
    </citation>
    <scope>NUCLEOTIDE SEQUENCE [LARGE SCALE GENOMIC DNA]</scope>
    <source>
        <strain evidence="7 8">DBV 063 E5</strain>
    </source>
</reference>
<dbReference type="Proteomes" id="UP001301350">
    <property type="component" value="Unassembled WGS sequence"/>
</dbReference>
<dbReference type="PANTHER" id="PTHR21183">
    <property type="entry name" value="RIBOSOMAL PROTEIN L47, MITOCHONDRIAL-RELATED"/>
    <property type="match status" value="1"/>
</dbReference>
<evidence type="ECO:0000313" key="7">
    <source>
        <dbReference type="EMBL" id="KAK4537646.1"/>
    </source>
</evidence>
<dbReference type="Pfam" id="PF06984">
    <property type="entry name" value="MRP-L47"/>
    <property type="match status" value="1"/>
</dbReference>
<protein>
    <recommendedName>
        <fullName evidence="6">Large ribosomal subunit protein uL29m</fullName>
    </recommendedName>
</protein>
<evidence type="ECO:0000256" key="1">
    <source>
        <dbReference type="ARBA" id="ARBA00004173"/>
    </source>
</evidence>
<dbReference type="InterPro" id="IPR036049">
    <property type="entry name" value="Ribosomal_uL29_sf"/>
</dbReference>
<accession>A0AAV9IZT3</accession>
<comment type="similarity">
    <text evidence="2">Belongs to the universal ribosomal protein uL29 family.</text>
</comment>
<dbReference type="EMBL" id="JANCYW010000013">
    <property type="protein sequence ID" value="KAK4537646.1"/>
    <property type="molecule type" value="Genomic_DNA"/>
</dbReference>
<proteinExistence type="inferred from homology"/>
<dbReference type="GO" id="GO:0005762">
    <property type="term" value="C:mitochondrial large ribosomal subunit"/>
    <property type="evidence" value="ECO:0007669"/>
    <property type="project" value="TreeGrafter"/>
</dbReference>
<dbReference type="GO" id="GO:0032543">
    <property type="term" value="P:mitochondrial translation"/>
    <property type="evidence" value="ECO:0007669"/>
    <property type="project" value="TreeGrafter"/>
</dbReference>
<evidence type="ECO:0000256" key="5">
    <source>
        <dbReference type="ARBA" id="ARBA00023274"/>
    </source>
</evidence>
<evidence type="ECO:0000256" key="3">
    <source>
        <dbReference type="ARBA" id="ARBA00022980"/>
    </source>
</evidence>
<dbReference type="Gene3D" id="6.10.330.20">
    <property type="match status" value="1"/>
</dbReference>